<accession>A0A8J5XEQ3</accession>
<evidence type="ECO:0000313" key="2">
    <source>
        <dbReference type="Proteomes" id="UP000751190"/>
    </source>
</evidence>
<organism evidence="1 2">
    <name type="scientific">Diacronema lutheri</name>
    <name type="common">Unicellular marine alga</name>
    <name type="synonym">Monochrysis lutheri</name>
    <dbReference type="NCBI Taxonomy" id="2081491"/>
    <lineage>
        <taxon>Eukaryota</taxon>
        <taxon>Haptista</taxon>
        <taxon>Haptophyta</taxon>
        <taxon>Pavlovophyceae</taxon>
        <taxon>Pavlovales</taxon>
        <taxon>Pavlovaceae</taxon>
        <taxon>Diacronema</taxon>
    </lineage>
</organism>
<dbReference type="EMBL" id="JAGTXO010000006">
    <property type="protein sequence ID" value="KAG8467426.1"/>
    <property type="molecule type" value="Genomic_DNA"/>
</dbReference>
<reference evidence="1" key="1">
    <citation type="submission" date="2021-05" db="EMBL/GenBank/DDBJ databases">
        <title>The genome of the haptophyte Pavlova lutheri (Diacronema luteri, Pavlovales) - a model for lipid biosynthesis in eukaryotic algae.</title>
        <authorList>
            <person name="Hulatt C.J."/>
            <person name="Posewitz M.C."/>
        </authorList>
    </citation>
    <scope>NUCLEOTIDE SEQUENCE</scope>
    <source>
        <strain evidence="1">NIVA-4/92</strain>
    </source>
</reference>
<keyword evidence="2" id="KW-1185">Reference proteome</keyword>
<evidence type="ECO:0000313" key="1">
    <source>
        <dbReference type="EMBL" id="KAG8467426.1"/>
    </source>
</evidence>
<proteinExistence type="predicted"/>
<dbReference type="Proteomes" id="UP000751190">
    <property type="component" value="Unassembled WGS sequence"/>
</dbReference>
<protein>
    <submittedName>
        <fullName evidence="1">Uncharacterized protein</fullName>
    </submittedName>
</protein>
<dbReference type="AlphaFoldDB" id="A0A8J5XEQ3"/>
<sequence>MDVVHRQIQPLVESLQDRASQIMGEVSSAIETMINVPAIAFHSLSVRPEQEYMSAEEVNDYMKAYRSPLRRAK</sequence>
<name>A0A8J5XEQ3_DIALT</name>
<gene>
    <name evidence="1" type="ORF">KFE25_000742</name>
</gene>
<comment type="caution">
    <text evidence="1">The sequence shown here is derived from an EMBL/GenBank/DDBJ whole genome shotgun (WGS) entry which is preliminary data.</text>
</comment>